<organism evidence="1">
    <name type="scientific">marine metagenome</name>
    <dbReference type="NCBI Taxonomy" id="408172"/>
    <lineage>
        <taxon>unclassified sequences</taxon>
        <taxon>metagenomes</taxon>
        <taxon>ecological metagenomes</taxon>
    </lineage>
</organism>
<feature type="non-terminal residue" evidence="1">
    <location>
        <position position="81"/>
    </location>
</feature>
<protein>
    <submittedName>
        <fullName evidence="1">Uncharacterized protein</fullName>
    </submittedName>
</protein>
<dbReference type="AlphaFoldDB" id="A0A382JI24"/>
<gene>
    <name evidence="1" type="ORF">METZ01_LOCUS263671</name>
</gene>
<name>A0A382JI24_9ZZZZ</name>
<feature type="non-terminal residue" evidence="1">
    <location>
        <position position="1"/>
    </location>
</feature>
<dbReference type="EMBL" id="UINC01074013">
    <property type="protein sequence ID" value="SVC10817.1"/>
    <property type="molecule type" value="Genomic_DNA"/>
</dbReference>
<sequence>VPSSCEIGVLPIREGLPITIRFSFFRRCWINYVREKLSLRQSYLSALIDEFKPRAVITFEDNNPVLGVYAELRSDVLVISI</sequence>
<accession>A0A382JI24</accession>
<evidence type="ECO:0000313" key="1">
    <source>
        <dbReference type="EMBL" id="SVC10817.1"/>
    </source>
</evidence>
<proteinExistence type="predicted"/>
<reference evidence="1" key="1">
    <citation type="submission" date="2018-05" db="EMBL/GenBank/DDBJ databases">
        <authorList>
            <person name="Lanie J.A."/>
            <person name="Ng W.-L."/>
            <person name="Kazmierczak K.M."/>
            <person name="Andrzejewski T.M."/>
            <person name="Davidsen T.M."/>
            <person name="Wayne K.J."/>
            <person name="Tettelin H."/>
            <person name="Glass J.I."/>
            <person name="Rusch D."/>
            <person name="Podicherti R."/>
            <person name="Tsui H.-C.T."/>
            <person name="Winkler M.E."/>
        </authorList>
    </citation>
    <scope>NUCLEOTIDE SEQUENCE</scope>
</reference>